<evidence type="ECO:0000313" key="5">
    <source>
        <dbReference type="EMBL" id="NDU98458.1"/>
    </source>
</evidence>
<dbReference type="InterPro" id="IPR037143">
    <property type="entry name" value="4-PPantetheinyl_Trfase_dom_sf"/>
</dbReference>
<evidence type="ECO:0000256" key="2">
    <source>
        <dbReference type="ARBA" id="ARBA00022679"/>
    </source>
</evidence>
<keyword evidence="6" id="KW-1185">Reference proteome</keyword>
<feature type="domain" description="4'-phosphopantetheinyl transferase N-terminal" evidence="4">
    <location>
        <begin position="47"/>
        <end position="125"/>
    </location>
</feature>
<gene>
    <name evidence="5" type="ORF">GK108_26465</name>
</gene>
<dbReference type="SUPFAM" id="SSF56214">
    <property type="entry name" value="4'-phosphopantetheinyl transferase"/>
    <property type="match status" value="2"/>
</dbReference>
<dbReference type="Proteomes" id="UP000474175">
    <property type="component" value="Unassembled WGS sequence"/>
</dbReference>
<evidence type="ECO:0000313" key="6">
    <source>
        <dbReference type="Proteomes" id="UP000474175"/>
    </source>
</evidence>
<dbReference type="GO" id="GO:0008897">
    <property type="term" value="F:holo-[acyl-carrier-protein] synthase activity"/>
    <property type="evidence" value="ECO:0007669"/>
    <property type="project" value="InterPro"/>
</dbReference>
<dbReference type="InterPro" id="IPR008278">
    <property type="entry name" value="4-PPantetheinyl_Trfase_dom"/>
</dbReference>
<accession>A0A6L9LIE6</accession>
<reference evidence="5 6" key="1">
    <citation type="submission" date="2020-02" db="EMBL/GenBank/DDBJ databases">
        <title>Draft genome sequence of two Spirosoma agri KCTC 52727 and Spirosoma terrae KCTC 52035.</title>
        <authorList>
            <person name="Rojas J."/>
            <person name="Ambika Manirajan B."/>
            <person name="Suarez C."/>
            <person name="Ratering S."/>
            <person name="Schnell S."/>
        </authorList>
    </citation>
    <scope>NUCLEOTIDE SEQUENCE [LARGE SCALE GENOMIC DNA]</scope>
    <source>
        <strain evidence="5 6">KCTC 52035</strain>
    </source>
</reference>
<dbReference type="InterPro" id="IPR050559">
    <property type="entry name" value="P-Pant_transferase_sf"/>
</dbReference>
<dbReference type="PANTHER" id="PTHR12215">
    <property type="entry name" value="PHOSPHOPANTETHEINE TRANSFERASE"/>
    <property type="match status" value="1"/>
</dbReference>
<evidence type="ECO:0000259" key="3">
    <source>
        <dbReference type="Pfam" id="PF01648"/>
    </source>
</evidence>
<dbReference type="Gene3D" id="3.90.470.20">
    <property type="entry name" value="4'-phosphopantetheinyl transferase domain"/>
    <property type="match status" value="2"/>
</dbReference>
<dbReference type="PANTHER" id="PTHR12215:SF10">
    <property type="entry name" value="L-AMINOADIPATE-SEMIALDEHYDE DEHYDROGENASE-PHOSPHOPANTETHEINYL TRANSFERASE"/>
    <property type="match status" value="1"/>
</dbReference>
<sequence>MNKSLIFVSYDYIEHPDWQPWTSCQYMDELAIFRCMIRAGNLADTLLYKVLTPDERSRADRYRRKEDQLRFIVGRMCLRLLAATYLQRSPADILLVEGRNGKPGIKDAGNLQVNVSHAGDWVLVVVGKSSVGIDIEKVNPDLLFGDLLDQSFAPAEQEFIRQSEDARRVFYQLWTRKEAIVKATAKGMDDDFALIPSLDGTHEVASLLIGEVGTWQVDSVDVANGYVASVARELPCGMPKFYTLESGFFEQFKSKE</sequence>
<feature type="domain" description="4'-phosphopantetheinyl transferase" evidence="3">
    <location>
        <begin position="130"/>
        <end position="230"/>
    </location>
</feature>
<evidence type="ECO:0000259" key="4">
    <source>
        <dbReference type="Pfam" id="PF22624"/>
    </source>
</evidence>
<dbReference type="GO" id="GO:0005829">
    <property type="term" value="C:cytosol"/>
    <property type="evidence" value="ECO:0007669"/>
    <property type="project" value="TreeGrafter"/>
</dbReference>
<dbReference type="Pfam" id="PF22624">
    <property type="entry name" value="AASDHPPT_N"/>
    <property type="match status" value="1"/>
</dbReference>
<dbReference type="RefSeq" id="WP_163954590.1">
    <property type="nucleotide sequence ID" value="NZ_JAAFZH010000017.1"/>
</dbReference>
<protein>
    <submittedName>
        <fullName evidence="5">4'-phosphopantetheinyl transferase superfamily protein</fullName>
    </submittedName>
</protein>
<dbReference type="InterPro" id="IPR055066">
    <property type="entry name" value="AASDHPPT_N"/>
</dbReference>
<dbReference type="GO" id="GO:0019878">
    <property type="term" value="P:lysine biosynthetic process via aminoadipic acid"/>
    <property type="evidence" value="ECO:0007669"/>
    <property type="project" value="TreeGrafter"/>
</dbReference>
<name>A0A6L9LIE6_9BACT</name>
<dbReference type="Pfam" id="PF01648">
    <property type="entry name" value="ACPS"/>
    <property type="match status" value="1"/>
</dbReference>
<comment type="similarity">
    <text evidence="1">Belongs to the P-Pant transferase superfamily. Gsp/Sfp/HetI/AcpT family.</text>
</comment>
<keyword evidence="2 5" id="KW-0808">Transferase</keyword>
<dbReference type="EMBL" id="JAAFZH010000017">
    <property type="protein sequence ID" value="NDU98458.1"/>
    <property type="molecule type" value="Genomic_DNA"/>
</dbReference>
<comment type="caution">
    <text evidence="5">The sequence shown here is derived from an EMBL/GenBank/DDBJ whole genome shotgun (WGS) entry which is preliminary data.</text>
</comment>
<dbReference type="AlphaFoldDB" id="A0A6L9LIE6"/>
<dbReference type="GO" id="GO:0000287">
    <property type="term" value="F:magnesium ion binding"/>
    <property type="evidence" value="ECO:0007669"/>
    <property type="project" value="InterPro"/>
</dbReference>
<evidence type="ECO:0000256" key="1">
    <source>
        <dbReference type="ARBA" id="ARBA00010990"/>
    </source>
</evidence>
<proteinExistence type="inferred from homology"/>
<organism evidence="5 6">
    <name type="scientific">Spirosoma terrae</name>
    <dbReference type="NCBI Taxonomy" id="1968276"/>
    <lineage>
        <taxon>Bacteria</taxon>
        <taxon>Pseudomonadati</taxon>
        <taxon>Bacteroidota</taxon>
        <taxon>Cytophagia</taxon>
        <taxon>Cytophagales</taxon>
        <taxon>Cytophagaceae</taxon>
        <taxon>Spirosoma</taxon>
    </lineage>
</organism>